<organism evidence="2 3">
    <name type="scientific">Stieleria neptunia</name>
    <dbReference type="NCBI Taxonomy" id="2527979"/>
    <lineage>
        <taxon>Bacteria</taxon>
        <taxon>Pseudomonadati</taxon>
        <taxon>Planctomycetota</taxon>
        <taxon>Planctomycetia</taxon>
        <taxon>Pirellulales</taxon>
        <taxon>Pirellulaceae</taxon>
        <taxon>Stieleria</taxon>
    </lineage>
</organism>
<feature type="region of interest" description="Disordered" evidence="1">
    <location>
        <begin position="358"/>
        <end position="388"/>
    </location>
</feature>
<evidence type="ECO:0000256" key="1">
    <source>
        <dbReference type="SAM" id="MobiDB-lite"/>
    </source>
</evidence>
<protein>
    <submittedName>
        <fullName evidence="2">Uncharacterized protein</fullName>
    </submittedName>
</protein>
<gene>
    <name evidence="2" type="ORF">Enr13x_09370</name>
</gene>
<dbReference type="EMBL" id="CP037423">
    <property type="protein sequence ID" value="QDV41099.1"/>
    <property type="molecule type" value="Genomic_DNA"/>
</dbReference>
<reference evidence="2 3" key="1">
    <citation type="submission" date="2019-03" db="EMBL/GenBank/DDBJ databases">
        <title>Deep-cultivation of Planctomycetes and their phenomic and genomic characterization uncovers novel biology.</title>
        <authorList>
            <person name="Wiegand S."/>
            <person name="Jogler M."/>
            <person name="Boedeker C."/>
            <person name="Pinto D."/>
            <person name="Vollmers J."/>
            <person name="Rivas-Marin E."/>
            <person name="Kohn T."/>
            <person name="Peeters S.H."/>
            <person name="Heuer A."/>
            <person name="Rast P."/>
            <person name="Oberbeckmann S."/>
            <person name="Bunk B."/>
            <person name="Jeske O."/>
            <person name="Meyerdierks A."/>
            <person name="Storesund J.E."/>
            <person name="Kallscheuer N."/>
            <person name="Luecker S."/>
            <person name="Lage O.M."/>
            <person name="Pohl T."/>
            <person name="Merkel B.J."/>
            <person name="Hornburger P."/>
            <person name="Mueller R.-W."/>
            <person name="Bruemmer F."/>
            <person name="Labrenz M."/>
            <person name="Spormann A.M."/>
            <person name="Op den Camp H."/>
            <person name="Overmann J."/>
            <person name="Amann R."/>
            <person name="Jetten M.S.M."/>
            <person name="Mascher T."/>
            <person name="Medema M.H."/>
            <person name="Devos D.P."/>
            <person name="Kaster A.-K."/>
            <person name="Ovreas L."/>
            <person name="Rohde M."/>
            <person name="Galperin M.Y."/>
            <person name="Jogler C."/>
        </authorList>
    </citation>
    <scope>NUCLEOTIDE SEQUENCE [LARGE SCALE GENOMIC DNA]</scope>
    <source>
        <strain evidence="2 3">Enr13</strain>
    </source>
</reference>
<proteinExistence type="predicted"/>
<dbReference type="KEGG" id="snep:Enr13x_09370"/>
<accession>A0A518HJU8</accession>
<evidence type="ECO:0000313" key="3">
    <source>
        <dbReference type="Proteomes" id="UP000319004"/>
    </source>
</evidence>
<dbReference type="AlphaFoldDB" id="A0A518HJU8"/>
<keyword evidence="3" id="KW-1185">Reference proteome</keyword>
<name>A0A518HJU8_9BACT</name>
<dbReference type="Proteomes" id="UP000319004">
    <property type="component" value="Chromosome"/>
</dbReference>
<sequence>MTCTRSRACTISPTERQSSRLGDVCRSPNRMKTILLAIAVFSYIVGVARSQETDSWGESGSYTKWMRYSYEIDSNYKYVKTLPTLERFPELLKLAIDPRFKGKPGVAGDRVIIVSQLRTISRCKFDQLLYADSDVEGEHRSAIAKWKQWWDVYGKRYAEEYRKEGKRYPDAWKKIPGAKNLPCPSYPLLLPDSWSTKLKFRSGDYGGIVVEEIELHASPQACKLKRRYRIGHGWPGGTDWINEEWNDLTYAETQEFLATLTYAVDNPWLFLGDQFANVDTDSRLRIGSVRGRPNKWSNYYPGVEWSGILDRKGNVIMNDDPWSWHTNDFDGFGKTMFDDTIGIAFRVFRDAFPDPTYRPKESRWTTSNKGEPSDAPKDRASSIDNGKSTAVPRDFYRYRKGGPQLRQTLVLLTSYILTAYTATRQFPTMHQNL</sequence>
<evidence type="ECO:0000313" key="2">
    <source>
        <dbReference type="EMBL" id="QDV41099.1"/>
    </source>
</evidence>
<feature type="compositionally biased region" description="Basic and acidic residues" evidence="1">
    <location>
        <begin position="371"/>
        <end position="381"/>
    </location>
</feature>